<evidence type="ECO:0000259" key="1">
    <source>
        <dbReference type="Pfam" id="PF13701"/>
    </source>
</evidence>
<dbReference type="InterPro" id="IPR025668">
    <property type="entry name" value="Tnp_DDE_dom"/>
</dbReference>
<dbReference type="HOGENOM" id="CLU_049587_0_0_7"/>
<gene>
    <name evidence="2" type="ordered locus">DMR_41170</name>
</gene>
<evidence type="ECO:0000313" key="3">
    <source>
        <dbReference type="Proteomes" id="UP000009071"/>
    </source>
</evidence>
<dbReference type="AlphaFoldDB" id="C4XPQ8"/>
<evidence type="ECO:0000313" key="2">
    <source>
        <dbReference type="EMBL" id="BAH77608.1"/>
    </source>
</evidence>
<dbReference type="KEGG" id="dma:DMR_41170"/>
<organism evidence="2 3">
    <name type="scientific">Solidesulfovibrio magneticus (strain ATCC 700980 / DSM 13731 / RS-1)</name>
    <name type="common">Desulfovibrio magneticus</name>
    <dbReference type="NCBI Taxonomy" id="573370"/>
    <lineage>
        <taxon>Bacteria</taxon>
        <taxon>Pseudomonadati</taxon>
        <taxon>Thermodesulfobacteriota</taxon>
        <taxon>Desulfovibrionia</taxon>
        <taxon>Desulfovibrionales</taxon>
        <taxon>Desulfovibrionaceae</taxon>
        <taxon>Solidesulfovibrio</taxon>
    </lineage>
</organism>
<accession>C4XPQ8</accession>
<keyword evidence="3" id="KW-1185">Reference proteome</keyword>
<feature type="domain" description="Transposase DDE" evidence="1">
    <location>
        <begin position="21"/>
        <end position="440"/>
    </location>
</feature>
<dbReference type="eggNOG" id="COG3385">
    <property type="taxonomic scope" value="Bacteria"/>
</dbReference>
<name>C4XPQ8_SOLM1</name>
<reference evidence="2 3" key="1">
    <citation type="journal article" date="2009" name="Genome Res.">
        <title>Whole genome sequence of Desulfovibrio magneticus strain RS-1 revealed common gene clusters in magnetotactic bacteria.</title>
        <authorList>
            <person name="Nakazawa H."/>
            <person name="Arakaki A."/>
            <person name="Narita-Yamada S."/>
            <person name="Yashiro I."/>
            <person name="Jinno K."/>
            <person name="Aoki N."/>
            <person name="Tsuruyama A."/>
            <person name="Okamura Y."/>
            <person name="Tanikawa S."/>
            <person name="Fujita N."/>
            <person name="Takeyama H."/>
            <person name="Matsunaga T."/>
        </authorList>
    </citation>
    <scope>NUCLEOTIDE SEQUENCE [LARGE SCALE GENOMIC DNA]</scope>
    <source>
        <strain evidence="3">ATCC 700980 / DSM 13731 / RS-1</strain>
    </source>
</reference>
<sequence>MRRMGKLALEITEEPIIGNAGLAAMGELMRISDIDSTCAKRESANYQVAEKDILRCLGGLIGIGKVGFDHVRQFKNSDFFATALGVGRVPSEATLRQRFEAMSLDHDVHDAMPMCSVRMLRKLDFKPRHVSVPHFVGVRIDTDSTILDNSDTKKEGIAKGYNGVLGYAPVCSFLEGGLIVGAKLCPGSHHPLHEGALDVHAGVRSRVRKLTKARLLWVDDAAFDDVALMAVRHQAGDSFITRHNLRREKPENLINLAMNEGQSQTPRPGKTVYTGCTRRDREGIGSVRLVYEVIERTSKKGQTLLLPEYKVFSVWTNLEKVSDADILRLYRDRGTCEQYFAELKSELDLERLPSGKFSVNELFFQLGVLVNNMLRVLGESLLDSGIIGLKRATRRRLRTIMQGIMYLGGRFVRHARRVVVKVVSNGGFGEALVGMQRRLAQA</sequence>
<dbReference type="EMBL" id="AP010904">
    <property type="protein sequence ID" value="BAH77608.1"/>
    <property type="molecule type" value="Genomic_DNA"/>
</dbReference>
<dbReference type="Pfam" id="PF13701">
    <property type="entry name" value="DDE_Tnp_1_4"/>
    <property type="match status" value="1"/>
</dbReference>
<dbReference type="NCBIfam" id="NF033539">
    <property type="entry name" value="transpos_IS1380"/>
    <property type="match status" value="1"/>
</dbReference>
<protein>
    <submittedName>
        <fullName evidence="2">Transposase for insertion sequence element</fullName>
    </submittedName>
</protein>
<proteinExistence type="predicted"/>
<dbReference type="Proteomes" id="UP000009071">
    <property type="component" value="Chromosome"/>
</dbReference>
<dbReference type="InterPro" id="IPR047960">
    <property type="entry name" value="Transpos_IS1380"/>
</dbReference>
<dbReference type="InterPro" id="IPR012337">
    <property type="entry name" value="RNaseH-like_sf"/>
</dbReference>
<dbReference type="SUPFAM" id="SSF53098">
    <property type="entry name" value="Ribonuclease H-like"/>
    <property type="match status" value="1"/>
</dbReference>